<dbReference type="Proteomes" id="UP000053593">
    <property type="component" value="Unassembled WGS sequence"/>
</dbReference>
<dbReference type="InterPro" id="IPR021986">
    <property type="entry name" value="Spherulin4"/>
</dbReference>
<dbReference type="Pfam" id="PF12138">
    <property type="entry name" value="Spherulin4"/>
    <property type="match status" value="1"/>
</dbReference>
<dbReference type="AlphaFoldDB" id="A0A0D0CGX9"/>
<organism evidence="2 3">
    <name type="scientific">Collybiopsis luxurians FD-317 M1</name>
    <dbReference type="NCBI Taxonomy" id="944289"/>
    <lineage>
        <taxon>Eukaryota</taxon>
        <taxon>Fungi</taxon>
        <taxon>Dikarya</taxon>
        <taxon>Basidiomycota</taxon>
        <taxon>Agaricomycotina</taxon>
        <taxon>Agaricomycetes</taxon>
        <taxon>Agaricomycetidae</taxon>
        <taxon>Agaricales</taxon>
        <taxon>Marasmiineae</taxon>
        <taxon>Omphalotaceae</taxon>
        <taxon>Collybiopsis</taxon>
        <taxon>Collybiopsis luxurians</taxon>
    </lineage>
</organism>
<feature type="signal peptide" evidence="1">
    <location>
        <begin position="1"/>
        <end position="23"/>
    </location>
</feature>
<keyword evidence="1" id="KW-0732">Signal</keyword>
<evidence type="ECO:0008006" key="4">
    <source>
        <dbReference type="Google" id="ProtNLM"/>
    </source>
</evidence>
<dbReference type="PANTHER" id="PTHR35040">
    <property type="match status" value="1"/>
</dbReference>
<dbReference type="HOGENOM" id="CLU_060605_3_2_1"/>
<gene>
    <name evidence="2" type="ORF">GYMLUDRAFT_243069</name>
</gene>
<evidence type="ECO:0000313" key="2">
    <source>
        <dbReference type="EMBL" id="KIK61904.1"/>
    </source>
</evidence>
<feature type="chain" id="PRO_5002208373" description="Spherulin-4" evidence="1">
    <location>
        <begin position="24"/>
        <end position="263"/>
    </location>
</feature>
<protein>
    <recommendedName>
        <fullName evidence="4">Spherulin-4</fullName>
    </recommendedName>
</protein>
<dbReference type="EMBL" id="KN834769">
    <property type="protein sequence ID" value="KIK61904.1"/>
    <property type="molecule type" value="Genomic_DNA"/>
</dbReference>
<sequence>MFAVKGFFSAVLFAQTFLHGTRALVSTGAIFPLYIYPDDGCSAWTTLFDSITANPTLPFTLVINPDSGPNGLDSTYEACISQLLALGSNVKAIGYVRTGYATRSSSDVLDDVSTYLNWPTSYRPSGIFFDETNATSDHFDLYSTYAAQVRQDISSGSTVILNPGINVADSDYFSIADFIVTAEQFYDDFSFPGSLIINSAEPASKQVVILHDGPSTLPTSVIDQLTSGGIASTFITNEPQASAYNTTPSYWEEFCEELVSSQS</sequence>
<keyword evidence="3" id="KW-1185">Reference proteome</keyword>
<dbReference type="PANTHER" id="PTHR35040:SF9">
    <property type="entry name" value="4-LIKE CELL SURFACE PROTEIN, PUTATIVE (AFU_ORTHOLOGUE AFUA_4G14080)-RELATED"/>
    <property type="match status" value="1"/>
</dbReference>
<accession>A0A0D0CGX9</accession>
<evidence type="ECO:0000313" key="3">
    <source>
        <dbReference type="Proteomes" id="UP000053593"/>
    </source>
</evidence>
<reference evidence="2 3" key="1">
    <citation type="submission" date="2014-04" db="EMBL/GenBank/DDBJ databases">
        <title>Evolutionary Origins and Diversification of the Mycorrhizal Mutualists.</title>
        <authorList>
            <consortium name="DOE Joint Genome Institute"/>
            <consortium name="Mycorrhizal Genomics Consortium"/>
            <person name="Kohler A."/>
            <person name="Kuo A."/>
            <person name="Nagy L.G."/>
            <person name="Floudas D."/>
            <person name="Copeland A."/>
            <person name="Barry K.W."/>
            <person name="Cichocki N."/>
            <person name="Veneault-Fourrey C."/>
            <person name="LaButti K."/>
            <person name="Lindquist E.A."/>
            <person name="Lipzen A."/>
            <person name="Lundell T."/>
            <person name="Morin E."/>
            <person name="Murat C."/>
            <person name="Riley R."/>
            <person name="Ohm R."/>
            <person name="Sun H."/>
            <person name="Tunlid A."/>
            <person name="Henrissat B."/>
            <person name="Grigoriev I.V."/>
            <person name="Hibbett D.S."/>
            <person name="Martin F."/>
        </authorList>
    </citation>
    <scope>NUCLEOTIDE SEQUENCE [LARGE SCALE GENOMIC DNA]</scope>
    <source>
        <strain evidence="2 3">FD-317 M1</strain>
    </source>
</reference>
<dbReference type="OrthoDB" id="5342184at2759"/>
<proteinExistence type="predicted"/>
<evidence type="ECO:0000256" key="1">
    <source>
        <dbReference type="SAM" id="SignalP"/>
    </source>
</evidence>
<name>A0A0D0CGX9_9AGAR</name>